<reference evidence="5 6" key="1">
    <citation type="journal article" date="2022" name="Nat. Plants">
        <title>Genomes of leafy and leafless Platanthera orchids illuminate the evolution of mycoheterotrophy.</title>
        <authorList>
            <person name="Li M.H."/>
            <person name="Liu K.W."/>
            <person name="Li Z."/>
            <person name="Lu H.C."/>
            <person name="Ye Q.L."/>
            <person name="Zhang D."/>
            <person name="Wang J.Y."/>
            <person name="Li Y.F."/>
            <person name="Zhong Z.M."/>
            <person name="Liu X."/>
            <person name="Yu X."/>
            <person name="Liu D.K."/>
            <person name="Tu X.D."/>
            <person name="Liu B."/>
            <person name="Hao Y."/>
            <person name="Liao X.Y."/>
            <person name="Jiang Y.T."/>
            <person name="Sun W.H."/>
            <person name="Chen J."/>
            <person name="Chen Y.Q."/>
            <person name="Ai Y."/>
            <person name="Zhai J.W."/>
            <person name="Wu S.S."/>
            <person name="Zhou Z."/>
            <person name="Hsiao Y.Y."/>
            <person name="Wu W.L."/>
            <person name="Chen Y.Y."/>
            <person name="Lin Y.F."/>
            <person name="Hsu J.L."/>
            <person name="Li C.Y."/>
            <person name="Wang Z.W."/>
            <person name="Zhao X."/>
            <person name="Zhong W.Y."/>
            <person name="Ma X.K."/>
            <person name="Ma L."/>
            <person name="Huang J."/>
            <person name="Chen G.Z."/>
            <person name="Huang M.Z."/>
            <person name="Huang L."/>
            <person name="Peng D.H."/>
            <person name="Luo Y.B."/>
            <person name="Zou S.Q."/>
            <person name="Chen S.P."/>
            <person name="Lan S."/>
            <person name="Tsai W.C."/>
            <person name="Van de Peer Y."/>
            <person name="Liu Z.J."/>
        </authorList>
    </citation>
    <scope>NUCLEOTIDE SEQUENCE [LARGE SCALE GENOMIC DNA]</scope>
    <source>
        <strain evidence="5">Lor287</strain>
    </source>
</reference>
<gene>
    <name evidence="5" type="ORF">KSP39_PZI017358</name>
</gene>
<keyword evidence="6" id="KW-1185">Reference proteome</keyword>
<organism evidence="5 6">
    <name type="scientific">Platanthera zijinensis</name>
    <dbReference type="NCBI Taxonomy" id="2320716"/>
    <lineage>
        <taxon>Eukaryota</taxon>
        <taxon>Viridiplantae</taxon>
        <taxon>Streptophyta</taxon>
        <taxon>Embryophyta</taxon>
        <taxon>Tracheophyta</taxon>
        <taxon>Spermatophyta</taxon>
        <taxon>Magnoliopsida</taxon>
        <taxon>Liliopsida</taxon>
        <taxon>Asparagales</taxon>
        <taxon>Orchidaceae</taxon>
        <taxon>Orchidoideae</taxon>
        <taxon>Orchideae</taxon>
        <taxon>Orchidinae</taxon>
        <taxon>Platanthera</taxon>
    </lineage>
</organism>
<dbReference type="PANTHER" id="PTHR35549">
    <property type="entry name" value="OS04G0584500 PROTEIN"/>
    <property type="match status" value="1"/>
</dbReference>
<dbReference type="AlphaFoldDB" id="A0AAP0B6P7"/>
<evidence type="ECO:0000313" key="6">
    <source>
        <dbReference type="Proteomes" id="UP001418222"/>
    </source>
</evidence>
<evidence type="ECO:0000313" key="5">
    <source>
        <dbReference type="EMBL" id="KAK8928626.1"/>
    </source>
</evidence>
<feature type="domain" description="Putative E3 ubiquitin-protein ligase LIN ARM repeats" evidence="4">
    <location>
        <begin position="458"/>
        <end position="617"/>
    </location>
</feature>
<feature type="domain" description="Putative E3 ubiquitin-protein ligase LIN ARM-like" evidence="3">
    <location>
        <begin position="619"/>
        <end position="761"/>
    </location>
</feature>
<proteinExistence type="predicted"/>
<evidence type="ECO:0000256" key="1">
    <source>
        <dbReference type="SAM" id="MobiDB-lite"/>
    </source>
</evidence>
<dbReference type="Proteomes" id="UP001418222">
    <property type="component" value="Unassembled WGS sequence"/>
</dbReference>
<dbReference type="Pfam" id="PF23654">
    <property type="entry name" value="ARM_LIN_2nd"/>
    <property type="match status" value="1"/>
</dbReference>
<feature type="compositionally biased region" description="Low complexity" evidence="1">
    <location>
        <begin position="288"/>
        <end position="300"/>
    </location>
</feature>
<dbReference type="EMBL" id="JBBWWQ010000015">
    <property type="protein sequence ID" value="KAK8928626.1"/>
    <property type="molecule type" value="Genomic_DNA"/>
</dbReference>
<accession>A0AAP0B6P7</accession>
<dbReference type="InterPro" id="IPR056512">
    <property type="entry name" value="LIN_N"/>
</dbReference>
<feature type="region of interest" description="Disordered" evidence="1">
    <location>
        <begin position="282"/>
        <end position="305"/>
    </location>
</feature>
<dbReference type="Pfam" id="PF23628">
    <property type="entry name" value="ARM_LIN_C"/>
    <property type="match status" value="1"/>
</dbReference>
<dbReference type="SUPFAM" id="SSF48371">
    <property type="entry name" value="ARM repeat"/>
    <property type="match status" value="1"/>
</dbReference>
<dbReference type="InterPro" id="IPR016024">
    <property type="entry name" value="ARM-type_fold"/>
</dbReference>
<protein>
    <submittedName>
        <fullName evidence="5">Uncharacterized protein</fullName>
    </submittedName>
</protein>
<evidence type="ECO:0000259" key="4">
    <source>
        <dbReference type="Pfam" id="PF23654"/>
    </source>
</evidence>
<feature type="domain" description="Putative E3 ubiquitin-protein ligase LIN N-terminal" evidence="2">
    <location>
        <begin position="11"/>
        <end position="161"/>
    </location>
</feature>
<sequence length="762" mass="85516">MARFTAYPESITAVVSAVDHHFSLLLSSPATLRTLHLRCTAKLTIPGGSIFEFSHHSILSNLRWGIEALESAVNAGSADARNALLSNSEKMLQIPAMLDEDATTAGIDNKFIVCCSYFHLAVIRKLWNDEWQMAVHFFQAVLVSPGYIRAEFTPELYSSLFGTFGGKEGGEESARRLARRYKDCLMFYQVISYGESRSNQFESFSRNKFVESDEEAPALAIHEGVNKKGNQFDRDSDRGRKSTMATYEHSKFEDKKASIVCSNENFERGINDKFDQRRLQEMLEDSQSDSSVSGHSVSTEASDRKEFMKQVRKDLRSPGNGILITADLSVSDIVDRNCLRNSSVLMHTPTCGPKDSVSSIPAEDNESNRCRSNSSRIDQSFSTSSIFYDEGEKDTEKTRRTSLRPYAECLRSFSSRFRKKCSFFELTNHGSFGRRKKSFAIGEKDLNEEDEKARHSHLLEGFEKVVLALRNSEGSRNFEDVEWEMNSMREVLHNKPEIRYNPAKQDILKQLLKTLSNSKRERDLRVSVSILLGLISVDKTIIDDIKREKLPLCNLATALKRNVHEAAILIYLLNPSPSEIKSLELLPSLVEVACNSNKENRGMGSLTSTSASIAMIEILVTAFDYVTNNMHLAAISSPKVLSKLVNVAMNNNVGEGVALATILMRCMRLNGNCRKFLSQVIPIDPFVQLLGGDKMSAKLAALEYFHELLCMPRSSAIRLLRQIRQVGGDDIMRILLAFVKQVKNESQLLAANLLLQLGMLVL</sequence>
<feature type="region of interest" description="Disordered" evidence="1">
    <location>
        <begin position="350"/>
        <end position="376"/>
    </location>
</feature>
<dbReference type="Pfam" id="PF23568">
    <property type="entry name" value="ARM_LIN"/>
    <property type="match status" value="1"/>
</dbReference>
<dbReference type="PANTHER" id="PTHR35549:SF2">
    <property type="entry name" value="TRANSDUCIN_WD40 REPEAT-LIKE SUPERFAMILY PROTEIN"/>
    <property type="match status" value="1"/>
</dbReference>
<dbReference type="InterPro" id="IPR055566">
    <property type="entry name" value="ARM_LIN"/>
</dbReference>
<name>A0AAP0B6P7_9ASPA</name>
<evidence type="ECO:0000259" key="2">
    <source>
        <dbReference type="Pfam" id="PF23568"/>
    </source>
</evidence>
<evidence type="ECO:0000259" key="3">
    <source>
        <dbReference type="Pfam" id="PF23628"/>
    </source>
</evidence>
<comment type="caution">
    <text evidence="5">The sequence shown here is derived from an EMBL/GenBank/DDBJ whole genome shotgun (WGS) entry which is preliminary data.</text>
</comment>
<dbReference type="InterPro" id="IPR056514">
    <property type="entry name" value="ARM_LIN_2nd"/>
</dbReference>